<keyword evidence="2" id="KW-1185">Reference proteome</keyword>
<protein>
    <recommendedName>
        <fullName evidence="3">RNA-binding protein</fullName>
    </recommendedName>
</protein>
<evidence type="ECO:0000313" key="2">
    <source>
        <dbReference type="Proteomes" id="UP000002315"/>
    </source>
</evidence>
<dbReference type="AlphaFoldDB" id="E3GZB7"/>
<dbReference type="HOGENOM" id="CLU_017233_1_0_2"/>
<dbReference type="PANTHER" id="PTHR12150:SF13">
    <property type="entry name" value="METHYLTRANSFERASE C9ORF114-RELATED"/>
    <property type="match status" value="1"/>
</dbReference>
<dbReference type="STRING" id="523846.Mfer_0851"/>
<dbReference type="Proteomes" id="UP000002315">
    <property type="component" value="Chromosome"/>
</dbReference>
<sequence>MVSILSIFIPDSLTIESKDKKIKTYKVGIIGRTAAIFRVNEIIIYHDEFGNSKEGKFIKDILTYMDTPQYLRKDIFPLTNNLRYVGVLPPLRTPHHPTGQPKVGELRQGLTLKSTKKGTIVNIGAKRLALCKEKLPIYKVYTFRIKKLGKRILVERDIPENVYWGYKVKYINKPIEKAIKMKKYDSIIATSRKGVPITFVLEEIENIIHNTHHLAILFGGPYKGLPTTLDREIDMKINTIPNQGTETVRTEEAVLATLSIFNMLQHKK</sequence>
<dbReference type="EMBL" id="CP002278">
    <property type="protein sequence ID" value="ADP77649.1"/>
    <property type="molecule type" value="Genomic_DNA"/>
</dbReference>
<evidence type="ECO:0008006" key="3">
    <source>
        <dbReference type="Google" id="ProtNLM"/>
    </source>
</evidence>
<dbReference type="Gene3D" id="2.40.50.140">
    <property type="entry name" value="Nucleic acid-binding proteins"/>
    <property type="match status" value="1"/>
</dbReference>
<dbReference type="SUPFAM" id="SSF75217">
    <property type="entry name" value="alpha/beta knot"/>
    <property type="match status" value="1"/>
</dbReference>
<proteinExistence type="predicted"/>
<dbReference type="InterPro" id="IPR003750">
    <property type="entry name" value="Put_MeTrfase-C9orf114-like"/>
</dbReference>
<dbReference type="KEGG" id="mfv:Mfer_0851"/>
<dbReference type="PANTHER" id="PTHR12150">
    <property type="entry name" value="CLASS IV SAM-BINDING METHYLTRANSFERASE-RELATED"/>
    <property type="match status" value="1"/>
</dbReference>
<evidence type="ECO:0000313" key="1">
    <source>
        <dbReference type="EMBL" id="ADP77649.1"/>
    </source>
</evidence>
<dbReference type="OrthoDB" id="4144at2157"/>
<dbReference type="Gene3D" id="3.40.1280.10">
    <property type="match status" value="1"/>
</dbReference>
<reference evidence="1 2" key="1">
    <citation type="journal article" date="2010" name="Stand. Genomic Sci.">
        <title>Complete genome sequence of Methanothermus fervidus type strain (V24S).</title>
        <authorList>
            <person name="Anderson I."/>
            <person name="Djao O.D."/>
            <person name="Misra M."/>
            <person name="Chertkov O."/>
            <person name="Nolan M."/>
            <person name="Lucas S."/>
            <person name="Lapidus A."/>
            <person name="Del Rio T.G."/>
            <person name="Tice H."/>
            <person name="Cheng J.F."/>
            <person name="Tapia R."/>
            <person name="Han C."/>
            <person name="Goodwin L."/>
            <person name="Pitluck S."/>
            <person name="Liolios K."/>
            <person name="Ivanova N."/>
            <person name="Mavromatis K."/>
            <person name="Mikhailova N."/>
            <person name="Pati A."/>
            <person name="Brambilla E."/>
            <person name="Chen A."/>
            <person name="Palaniappan K."/>
            <person name="Land M."/>
            <person name="Hauser L."/>
            <person name="Chang Y.J."/>
            <person name="Jeffries C.D."/>
            <person name="Sikorski J."/>
            <person name="Spring S."/>
            <person name="Rohde M."/>
            <person name="Eichinger K."/>
            <person name="Huber H."/>
            <person name="Wirth R."/>
            <person name="Goker M."/>
            <person name="Detter J.C."/>
            <person name="Woyke T."/>
            <person name="Bristow J."/>
            <person name="Eisen J.A."/>
            <person name="Markowitz V."/>
            <person name="Hugenholtz P."/>
            <person name="Klenk H.P."/>
            <person name="Kyrpides N.C."/>
        </authorList>
    </citation>
    <scope>NUCLEOTIDE SEQUENCE [LARGE SCALE GENOMIC DNA]</scope>
    <source>
        <strain evidence="2">ATCC 43054 / DSM 2088 / JCM 10308 / V24 S</strain>
    </source>
</reference>
<dbReference type="InterPro" id="IPR029026">
    <property type="entry name" value="tRNA_m1G_MTases_N"/>
</dbReference>
<gene>
    <name evidence="1" type="ordered locus">Mfer_0851</name>
</gene>
<name>E3GZB7_METFV</name>
<dbReference type="InterPro" id="IPR029028">
    <property type="entry name" value="Alpha/beta_knot_MTases"/>
</dbReference>
<dbReference type="SUPFAM" id="SSF50249">
    <property type="entry name" value="Nucleic acid-binding proteins"/>
    <property type="match status" value="1"/>
</dbReference>
<dbReference type="Pfam" id="PF02598">
    <property type="entry name" value="Methyltrn_RNA_3"/>
    <property type="match status" value="1"/>
</dbReference>
<accession>E3GZB7</accession>
<dbReference type="CDD" id="cd18086">
    <property type="entry name" value="HsC9orf114-like"/>
    <property type="match status" value="1"/>
</dbReference>
<organism evidence="1 2">
    <name type="scientific">Methanothermus fervidus (strain ATCC 43054 / DSM 2088 / JCM 10308 / V24 S)</name>
    <dbReference type="NCBI Taxonomy" id="523846"/>
    <lineage>
        <taxon>Archaea</taxon>
        <taxon>Methanobacteriati</taxon>
        <taxon>Methanobacteriota</taxon>
        <taxon>Methanomada group</taxon>
        <taxon>Methanobacteria</taxon>
        <taxon>Methanobacteriales</taxon>
        <taxon>Methanothermaceae</taxon>
        <taxon>Methanothermus</taxon>
    </lineage>
</organism>
<dbReference type="InterPro" id="IPR012340">
    <property type="entry name" value="NA-bd_OB-fold"/>
</dbReference>